<dbReference type="Proteomes" id="UP000292340">
    <property type="component" value="Unassembled WGS sequence"/>
</dbReference>
<evidence type="ECO:0000313" key="6">
    <source>
        <dbReference type="Proteomes" id="UP000293195"/>
    </source>
</evidence>
<evidence type="ECO:0000313" key="4">
    <source>
        <dbReference type="EMBL" id="RYN95484.1"/>
    </source>
</evidence>
<dbReference type="Pfam" id="PF06985">
    <property type="entry name" value="HET"/>
    <property type="match status" value="1"/>
</dbReference>
<feature type="compositionally biased region" description="Polar residues" evidence="1">
    <location>
        <begin position="598"/>
        <end position="628"/>
    </location>
</feature>
<proteinExistence type="predicted"/>
<protein>
    <recommendedName>
        <fullName evidence="2">Heterokaryon incompatibility domain-containing protein</fullName>
    </recommendedName>
</protein>
<gene>
    <name evidence="3" type="ORF">AA0115_g11149</name>
    <name evidence="4" type="ORF">AA0119_g8617</name>
</gene>
<name>A0AB37W257_9PLEO</name>
<reference evidence="3" key="1">
    <citation type="submission" date="2017-10" db="EMBL/GenBank/DDBJ databases">
        <authorList>
            <person name="Armitage A.D."/>
            <person name="Barbara D.J."/>
            <person name="Woodhall J.W."/>
            <person name="Sreenivasaprasad S."/>
            <person name="Lane C.R."/>
            <person name="Clarkson J.P."/>
            <person name="Harrison R.J."/>
        </authorList>
    </citation>
    <scope>NUCLEOTIDE SEQUENCE</scope>
    <source>
        <strain evidence="3">FERA 1164</strain>
        <strain evidence="4">FERA 635</strain>
    </source>
</reference>
<keyword evidence="6" id="KW-1185">Reference proteome</keyword>
<dbReference type="InterPro" id="IPR010730">
    <property type="entry name" value="HET"/>
</dbReference>
<dbReference type="PANTHER" id="PTHR24148:SF73">
    <property type="entry name" value="HET DOMAIN PROTEIN (AFU_ORTHOLOGUE AFUA_8G01020)"/>
    <property type="match status" value="1"/>
</dbReference>
<comment type="caution">
    <text evidence="3">The sequence shown here is derived from an EMBL/GenBank/DDBJ whole genome shotgun (WGS) entry which is preliminary data.</text>
</comment>
<organism evidence="3 5">
    <name type="scientific">Alternaria tenuissima</name>
    <dbReference type="NCBI Taxonomy" id="119927"/>
    <lineage>
        <taxon>Eukaryota</taxon>
        <taxon>Fungi</taxon>
        <taxon>Dikarya</taxon>
        <taxon>Ascomycota</taxon>
        <taxon>Pezizomycotina</taxon>
        <taxon>Dothideomycetes</taxon>
        <taxon>Pleosporomycetidae</taxon>
        <taxon>Pleosporales</taxon>
        <taxon>Pleosporineae</taxon>
        <taxon>Pleosporaceae</taxon>
        <taxon>Alternaria</taxon>
        <taxon>Alternaria sect. Alternaria</taxon>
        <taxon>Alternaria alternata complex</taxon>
    </lineage>
</organism>
<evidence type="ECO:0000259" key="2">
    <source>
        <dbReference type="Pfam" id="PF06985"/>
    </source>
</evidence>
<reference evidence="3 6" key="2">
    <citation type="journal article" date="2019" name="bioRxiv">
        <title>Genomics, evolutionary history and diagnostics of the Alternaria alternata species group including apple and Asian pear pathotypes.</title>
        <authorList>
            <person name="Armitage A.D."/>
            <person name="Cockerton H.M."/>
            <person name="Sreenivasaprasad S."/>
            <person name="Woodhall J.W."/>
            <person name="Lane C.R."/>
            <person name="Harrison R.J."/>
            <person name="Clarkson J.P."/>
        </authorList>
    </citation>
    <scope>NUCLEOTIDE SEQUENCE</scope>
    <source>
        <strain evidence="3">FERA 1164</strain>
        <strain evidence="6">FERA 635</strain>
    </source>
</reference>
<accession>A0AB37W257</accession>
<feature type="region of interest" description="Disordered" evidence="1">
    <location>
        <begin position="594"/>
        <end position="628"/>
    </location>
</feature>
<evidence type="ECO:0000256" key="1">
    <source>
        <dbReference type="SAM" id="MobiDB-lite"/>
    </source>
</evidence>
<evidence type="ECO:0000313" key="5">
    <source>
        <dbReference type="Proteomes" id="UP000292340"/>
    </source>
</evidence>
<feature type="domain" description="Heterokaryon incompatibility" evidence="2">
    <location>
        <begin position="69"/>
        <end position="205"/>
    </location>
</feature>
<dbReference type="AlphaFoldDB" id="A0AB37W257"/>
<dbReference type="InterPro" id="IPR052895">
    <property type="entry name" value="HetReg/Transcr_Mod"/>
</dbReference>
<dbReference type="EMBL" id="PDXB01000047">
    <property type="protein sequence ID" value="RYN18828.1"/>
    <property type="molecule type" value="Genomic_DNA"/>
</dbReference>
<sequence>MDRLFWDLKDDQETFARENTEAWTDRPVFWHSPLDFKSPSIRLVRIIPDPSFDGHIQLEIRHASTKSTYICLSYVWGKERSPQWIRIDGRLFRVGQNLYAFLESARKKPHICTQWLWIDALCIDQSNNSERSHQVQQMGQIFRKAVKVISWFGDDALMARYFRGSMPSLKLNKLSFFEGYLGERRFLDWRFSESEYWKRAWITQEVSLARYITFMAGKEEVDRWQPPAEEEEEDGDEDEDDLVGRWINTPVVIENKAVSLENNSHRWRGRSLIYLLQLFSEKQCHDRRDRVFSLLGLCGEGSDLEVDYDISHDELAKRILQACSNSFCLCAVGILDKVLHLAEPGPAGKEDQLFGILPSRLSELYLGLKKSFLKNSNRTEVRRGVPLHIKIHMDEVCRSYSGRLHMTIDLGTCYRVQHIDNESTLYYNDCDLVIRKSSKRIRSLQGWSISYDRDEEIWDIAFPLATLVQIARVASDVGNEREDPMLYTQGGVADTAVAEAHSKSGLRTPVGVELCTRGKGAHAASVGAHDERALPIHLGRDLYTDAPDLSFPIPDNPVPPPIQNLRSFEIRPYIDDHGRSRSCGVFVYSRKHTKKTSQRLSSMASDNKNASPRSSCMESSRESNFPRNPLVSSISRLLQESQEVQLGHVSSTAR</sequence>
<evidence type="ECO:0000313" key="3">
    <source>
        <dbReference type="EMBL" id="RYN18828.1"/>
    </source>
</evidence>
<dbReference type="Proteomes" id="UP000293195">
    <property type="component" value="Unassembled WGS sequence"/>
</dbReference>
<dbReference type="PANTHER" id="PTHR24148">
    <property type="entry name" value="ANKYRIN REPEAT DOMAIN-CONTAINING PROTEIN 39 HOMOLOG-RELATED"/>
    <property type="match status" value="1"/>
</dbReference>
<dbReference type="EMBL" id="PDXF01000041">
    <property type="protein sequence ID" value="RYN95484.1"/>
    <property type="molecule type" value="Genomic_DNA"/>
</dbReference>